<sequence length="32" mass="3515">MPRLRGRCGTTGEENAVFDLEKREAARAPLIG</sequence>
<reference evidence="1" key="2">
    <citation type="journal article" date="2015" name="Fish Shellfish Immunol.">
        <title>Early steps in the European eel (Anguilla anguilla)-Vibrio vulnificus interaction in the gills: Role of the RtxA13 toxin.</title>
        <authorList>
            <person name="Callol A."/>
            <person name="Pajuelo D."/>
            <person name="Ebbesson L."/>
            <person name="Teles M."/>
            <person name="MacKenzie S."/>
            <person name="Amaro C."/>
        </authorList>
    </citation>
    <scope>NUCLEOTIDE SEQUENCE</scope>
</reference>
<proteinExistence type="predicted"/>
<organism evidence="1">
    <name type="scientific">Anguilla anguilla</name>
    <name type="common">European freshwater eel</name>
    <name type="synonym">Muraena anguilla</name>
    <dbReference type="NCBI Taxonomy" id="7936"/>
    <lineage>
        <taxon>Eukaryota</taxon>
        <taxon>Metazoa</taxon>
        <taxon>Chordata</taxon>
        <taxon>Craniata</taxon>
        <taxon>Vertebrata</taxon>
        <taxon>Euteleostomi</taxon>
        <taxon>Actinopterygii</taxon>
        <taxon>Neopterygii</taxon>
        <taxon>Teleostei</taxon>
        <taxon>Anguilliformes</taxon>
        <taxon>Anguillidae</taxon>
        <taxon>Anguilla</taxon>
    </lineage>
</organism>
<dbReference type="EMBL" id="GBXM01104976">
    <property type="protein sequence ID" value="JAH03601.1"/>
    <property type="molecule type" value="Transcribed_RNA"/>
</dbReference>
<protein>
    <submittedName>
        <fullName evidence="1">Uncharacterized protein</fullName>
    </submittedName>
</protein>
<name>A0A0E9SFK6_ANGAN</name>
<accession>A0A0E9SFK6</accession>
<reference evidence="1" key="1">
    <citation type="submission" date="2014-11" db="EMBL/GenBank/DDBJ databases">
        <authorList>
            <person name="Amaro Gonzalez C."/>
        </authorList>
    </citation>
    <scope>NUCLEOTIDE SEQUENCE</scope>
</reference>
<dbReference type="EMBL" id="GBXM01068545">
    <property type="protein sequence ID" value="JAH40032.1"/>
    <property type="molecule type" value="Transcribed_RNA"/>
</dbReference>
<dbReference type="AlphaFoldDB" id="A0A0E9SFK6"/>
<evidence type="ECO:0000313" key="1">
    <source>
        <dbReference type="EMBL" id="JAH40032.1"/>
    </source>
</evidence>